<protein>
    <recommendedName>
        <fullName evidence="1">Alpha-ketoglutarate-dependent dioxygenase AlkB-like domain-containing protein</fullName>
    </recommendedName>
</protein>
<dbReference type="InterPro" id="IPR052532">
    <property type="entry name" value="SUA5_domain"/>
</dbReference>
<gene>
    <name evidence="2" type="ORF">SNAT2548_LOCUS34794</name>
</gene>
<dbReference type="Proteomes" id="UP000604046">
    <property type="component" value="Unassembled WGS sequence"/>
</dbReference>
<dbReference type="OrthoDB" id="422870at2759"/>
<evidence type="ECO:0000313" key="2">
    <source>
        <dbReference type="EMBL" id="CAE7612041.1"/>
    </source>
</evidence>
<dbReference type="SUPFAM" id="SSF51197">
    <property type="entry name" value="Clavaminate synthase-like"/>
    <property type="match status" value="1"/>
</dbReference>
<dbReference type="InterPro" id="IPR037151">
    <property type="entry name" value="AlkB-like_sf"/>
</dbReference>
<dbReference type="Pfam" id="PF13532">
    <property type="entry name" value="2OG-FeII_Oxy_2"/>
    <property type="match status" value="1"/>
</dbReference>
<dbReference type="PANTHER" id="PTHR42828:SF3">
    <property type="entry name" value="THREONYLCARBAMOYL-AMP SYNTHASE"/>
    <property type="match status" value="1"/>
</dbReference>
<proteinExistence type="predicted"/>
<dbReference type="AlphaFoldDB" id="A0A812VDW6"/>
<feature type="domain" description="Alpha-ketoglutarate-dependent dioxygenase AlkB-like" evidence="1">
    <location>
        <begin position="21"/>
        <end position="66"/>
    </location>
</feature>
<organism evidence="2 3">
    <name type="scientific">Symbiodinium natans</name>
    <dbReference type="NCBI Taxonomy" id="878477"/>
    <lineage>
        <taxon>Eukaryota</taxon>
        <taxon>Sar</taxon>
        <taxon>Alveolata</taxon>
        <taxon>Dinophyceae</taxon>
        <taxon>Suessiales</taxon>
        <taxon>Symbiodiniaceae</taxon>
        <taxon>Symbiodinium</taxon>
    </lineage>
</organism>
<comment type="caution">
    <text evidence="2">The sequence shown here is derived from an EMBL/GenBank/DDBJ whole genome shotgun (WGS) entry which is preliminary data.</text>
</comment>
<dbReference type="SUPFAM" id="SSF55821">
    <property type="entry name" value="YrdC/RibB"/>
    <property type="match status" value="1"/>
</dbReference>
<dbReference type="InterPro" id="IPR027450">
    <property type="entry name" value="AlkB-like"/>
</dbReference>
<sequence>MEEIMQHVFGDLFPGLEKEAWPNSANINLYRDGRQGVGWHADDESLFCGKDSDCPVVSISLGATRETGAWMYSDFVHPSWFSSDGMHISLSDLTSLPSPAAPPGTWRKSQVAKSGRCLAVAGVAVAARGSRKHRRNSRTSEAVYVSLDDAIVDEPLEEHHTSQLATVFQSLVGNGMGVIPTDTQHAYVTPVNSKSGVRRIYDIKGVSADQHLVQGLPGNPTAEMATGPYTFILRATGEVPRIVLEHKSHTKVWKRREVGIRVPNNSVVWQLVEDRQ</sequence>
<name>A0A812VDW6_9DINO</name>
<keyword evidence="3" id="KW-1185">Reference proteome</keyword>
<evidence type="ECO:0000259" key="1">
    <source>
        <dbReference type="Pfam" id="PF13532"/>
    </source>
</evidence>
<evidence type="ECO:0000313" key="3">
    <source>
        <dbReference type="Proteomes" id="UP000604046"/>
    </source>
</evidence>
<dbReference type="Gene3D" id="2.60.120.590">
    <property type="entry name" value="Alpha-ketoglutarate-dependent dioxygenase AlkB-like"/>
    <property type="match status" value="1"/>
</dbReference>
<dbReference type="PANTHER" id="PTHR42828">
    <property type="entry name" value="DHBP SYNTHASE RIBB-LIKE ALPHA/BETA DOMAIN-CONTAINING PROTEIN"/>
    <property type="match status" value="1"/>
</dbReference>
<dbReference type="InterPro" id="IPR017945">
    <property type="entry name" value="DHBP_synth_RibB-like_a/b_dom"/>
</dbReference>
<dbReference type="EMBL" id="CAJNDS010002830">
    <property type="protein sequence ID" value="CAE7612041.1"/>
    <property type="molecule type" value="Genomic_DNA"/>
</dbReference>
<accession>A0A812VDW6</accession>
<reference evidence="2" key="1">
    <citation type="submission" date="2021-02" db="EMBL/GenBank/DDBJ databases">
        <authorList>
            <person name="Dougan E. K."/>
            <person name="Rhodes N."/>
            <person name="Thang M."/>
            <person name="Chan C."/>
        </authorList>
    </citation>
    <scope>NUCLEOTIDE SEQUENCE</scope>
</reference>
<dbReference type="Gene3D" id="3.90.870.10">
    <property type="entry name" value="DHBP synthase"/>
    <property type="match status" value="2"/>
</dbReference>